<comment type="caution">
    <text evidence="2">The sequence shown here is derived from an EMBL/GenBank/DDBJ whole genome shotgun (WGS) entry which is preliminary data.</text>
</comment>
<accession>A0AAJ2NUD5</accession>
<evidence type="ECO:0000313" key="3">
    <source>
        <dbReference type="Proteomes" id="UP001285636"/>
    </source>
</evidence>
<protein>
    <submittedName>
        <fullName evidence="2">YhgE/Pip domain-containing protein</fullName>
    </submittedName>
</protein>
<dbReference type="AlphaFoldDB" id="A0AAJ2NUD5"/>
<keyword evidence="1" id="KW-1133">Transmembrane helix</keyword>
<feature type="transmembrane region" description="Helical" evidence="1">
    <location>
        <begin position="34"/>
        <end position="55"/>
    </location>
</feature>
<gene>
    <name evidence="2" type="ORF">RYX45_25070</name>
</gene>
<organism evidence="2 3">
    <name type="scientific">Alkalihalophilus pseudofirmus</name>
    <name type="common">Bacillus pseudofirmus</name>
    <dbReference type="NCBI Taxonomy" id="79885"/>
    <lineage>
        <taxon>Bacteria</taxon>
        <taxon>Bacillati</taxon>
        <taxon>Bacillota</taxon>
        <taxon>Bacilli</taxon>
        <taxon>Bacillales</taxon>
        <taxon>Bacillaceae</taxon>
        <taxon>Alkalihalophilus</taxon>
    </lineage>
</organism>
<proteinExistence type="predicted"/>
<name>A0AAJ2NUD5_ALKPS</name>
<feature type="non-terminal residue" evidence="2">
    <location>
        <position position="78"/>
    </location>
</feature>
<sequence>GLFVGALLLSIVFSIREPVVVPANGFSWFISKFSIMACLGIIQALIADIIILGALDLHVQSTPRFILFSIISSLTFIT</sequence>
<dbReference type="Proteomes" id="UP001285636">
    <property type="component" value="Unassembled WGS sequence"/>
</dbReference>
<dbReference type="EMBL" id="JAWJAY010001465">
    <property type="protein sequence ID" value="MDV2888438.1"/>
    <property type="molecule type" value="Genomic_DNA"/>
</dbReference>
<evidence type="ECO:0000256" key="1">
    <source>
        <dbReference type="SAM" id="Phobius"/>
    </source>
</evidence>
<evidence type="ECO:0000313" key="2">
    <source>
        <dbReference type="EMBL" id="MDV2888438.1"/>
    </source>
</evidence>
<keyword evidence="1" id="KW-0812">Transmembrane</keyword>
<feature type="non-terminal residue" evidence="2">
    <location>
        <position position="1"/>
    </location>
</feature>
<reference evidence="2" key="1">
    <citation type="submission" date="2023-10" db="EMBL/GenBank/DDBJ databases">
        <title>Screening of Alkalihalophilus pseudofirmusBZ-TG-HK211 and Its Alleviation of Salt Stress on Rapeseed Growth.</title>
        <authorList>
            <person name="Zhao B."/>
            <person name="Guo T."/>
        </authorList>
    </citation>
    <scope>NUCLEOTIDE SEQUENCE</scope>
    <source>
        <strain evidence="2">BZ-TG-HK211</strain>
    </source>
</reference>
<keyword evidence="1" id="KW-0472">Membrane</keyword>